<keyword evidence="6 10" id="KW-1133">Transmembrane helix</keyword>
<dbReference type="NCBIfam" id="TIGR01400">
    <property type="entry name" value="fliR"/>
    <property type="match status" value="1"/>
</dbReference>
<dbReference type="GO" id="GO:0005886">
    <property type="term" value="C:plasma membrane"/>
    <property type="evidence" value="ECO:0007669"/>
    <property type="project" value="UniProtKB-SubCell"/>
</dbReference>
<dbReference type="AlphaFoldDB" id="A0A6B8RKG9"/>
<dbReference type="Proteomes" id="UP000426246">
    <property type="component" value="Chromosome"/>
</dbReference>
<evidence type="ECO:0000256" key="1">
    <source>
        <dbReference type="ARBA" id="ARBA00002578"/>
    </source>
</evidence>
<keyword evidence="5 10" id="KW-0812">Transmembrane</keyword>
<evidence type="ECO:0000256" key="7">
    <source>
        <dbReference type="ARBA" id="ARBA00023136"/>
    </source>
</evidence>
<feature type="transmembrane region" description="Helical" evidence="10">
    <location>
        <begin position="6"/>
        <end position="28"/>
    </location>
</feature>
<accession>A0A6B8RKG9</accession>
<evidence type="ECO:0000256" key="2">
    <source>
        <dbReference type="ARBA" id="ARBA00009772"/>
    </source>
</evidence>
<dbReference type="PANTHER" id="PTHR30065">
    <property type="entry name" value="FLAGELLAR BIOSYNTHETIC PROTEIN FLIR"/>
    <property type="match status" value="1"/>
</dbReference>
<feature type="transmembrane region" description="Helical" evidence="10">
    <location>
        <begin position="211"/>
        <end position="235"/>
    </location>
</feature>
<dbReference type="RefSeq" id="WP_155701280.1">
    <property type="nucleotide sequence ID" value="NZ_CP034235.1"/>
</dbReference>
<dbReference type="OrthoDB" id="9807748at2"/>
<dbReference type="Pfam" id="PF01311">
    <property type="entry name" value="Bac_export_1"/>
    <property type="match status" value="1"/>
</dbReference>
<dbReference type="GO" id="GO:0009425">
    <property type="term" value="C:bacterial-type flagellum basal body"/>
    <property type="evidence" value="ECO:0007669"/>
    <property type="project" value="UniProtKB-SubCell"/>
</dbReference>
<protein>
    <recommendedName>
        <fullName evidence="3 9">Flagellar biosynthetic protein FliR</fullName>
    </recommendedName>
</protein>
<keyword evidence="7 10" id="KW-0472">Membrane</keyword>
<dbReference type="EMBL" id="CP034235">
    <property type="protein sequence ID" value="QGQ96244.1"/>
    <property type="molecule type" value="Genomic_DNA"/>
</dbReference>
<keyword evidence="12" id="KW-1185">Reference proteome</keyword>
<dbReference type="InterPro" id="IPR002010">
    <property type="entry name" value="T3SS_IM_R"/>
</dbReference>
<name>A0A6B8RKG9_9BACL</name>
<dbReference type="KEGG" id="ppsc:EHS13_15835"/>
<evidence type="ECO:0000256" key="8">
    <source>
        <dbReference type="ARBA" id="ARBA00023143"/>
    </source>
</evidence>
<dbReference type="GO" id="GO:0044780">
    <property type="term" value="P:bacterial-type flagellum assembly"/>
    <property type="evidence" value="ECO:0007669"/>
    <property type="project" value="UniProtKB-UniRule"/>
</dbReference>
<comment type="subcellular location">
    <subcellularLocation>
        <location evidence="10">Cell membrane</location>
        <topology evidence="10">Multi-pass membrane protein</topology>
    </subcellularLocation>
    <subcellularLocation>
        <location evidence="10">Bacterial flagellum basal body</location>
    </subcellularLocation>
</comment>
<proteinExistence type="inferred from homology"/>
<comment type="similarity">
    <text evidence="2 10">Belongs to the FliR/MopE/SpaR family.</text>
</comment>
<evidence type="ECO:0000256" key="9">
    <source>
        <dbReference type="NCBIfam" id="TIGR01400"/>
    </source>
</evidence>
<gene>
    <name evidence="11" type="primary">fliR</name>
    <name evidence="11" type="ORF">EHS13_15835</name>
</gene>
<evidence type="ECO:0000256" key="10">
    <source>
        <dbReference type="RuleBase" id="RU362071"/>
    </source>
</evidence>
<dbReference type="GO" id="GO:0006605">
    <property type="term" value="P:protein targeting"/>
    <property type="evidence" value="ECO:0007669"/>
    <property type="project" value="UniProtKB-UniRule"/>
</dbReference>
<keyword evidence="4 10" id="KW-1003">Cell membrane</keyword>
<evidence type="ECO:0000313" key="11">
    <source>
        <dbReference type="EMBL" id="QGQ96244.1"/>
    </source>
</evidence>
<evidence type="ECO:0000256" key="3">
    <source>
        <dbReference type="ARBA" id="ARBA00021717"/>
    </source>
</evidence>
<organism evidence="11 12">
    <name type="scientific">Paenibacillus psychroresistens</name>
    <dbReference type="NCBI Taxonomy" id="1778678"/>
    <lineage>
        <taxon>Bacteria</taxon>
        <taxon>Bacillati</taxon>
        <taxon>Bacillota</taxon>
        <taxon>Bacilli</taxon>
        <taxon>Bacillales</taxon>
        <taxon>Paenibacillaceae</taxon>
        <taxon>Paenibacillus</taxon>
    </lineage>
</organism>
<keyword evidence="8 10" id="KW-0975">Bacterial flagellum</keyword>
<dbReference type="InterPro" id="IPR006303">
    <property type="entry name" value="FliR"/>
</dbReference>
<dbReference type="PRINTS" id="PR00953">
    <property type="entry name" value="TYPE3IMRPROT"/>
</dbReference>
<feature type="transmembrane region" description="Helical" evidence="10">
    <location>
        <begin position="72"/>
        <end position="96"/>
    </location>
</feature>
<keyword evidence="11" id="KW-0282">Flagellum</keyword>
<evidence type="ECO:0000256" key="5">
    <source>
        <dbReference type="ARBA" id="ARBA00022692"/>
    </source>
</evidence>
<keyword evidence="11" id="KW-0969">Cilium</keyword>
<keyword evidence="11" id="KW-0966">Cell projection</keyword>
<feature type="transmembrane region" description="Helical" evidence="10">
    <location>
        <begin position="40"/>
        <end position="60"/>
    </location>
</feature>
<reference evidence="12" key="1">
    <citation type="submission" date="2018-11" db="EMBL/GenBank/DDBJ databases">
        <title>Complete genome sequence of Paenibacillus sp. ML311-T8.</title>
        <authorList>
            <person name="Nam Y.-D."/>
            <person name="Kang J."/>
            <person name="Chung W.-H."/>
            <person name="Park Y.S."/>
        </authorList>
    </citation>
    <scope>NUCLEOTIDE SEQUENCE [LARGE SCALE GENOMIC DNA]</scope>
    <source>
        <strain evidence="12">ML311-T8</strain>
    </source>
</reference>
<comment type="function">
    <text evidence="1 10">Role in flagellar biosynthesis.</text>
</comment>
<sequence length="258" mass="28666">MGVILQYLPNLLLVFCRISSFFVVAPVFSAKNVPMQFKIGLAFFISLLAFSTIDQNAMVFDSVYIVAMMKEIVIGLLLGFVAYLFFTVVQISGSFIDMQMGFSMANIIDPMSGTQSPILGNLKFMLAVLLFITFNGDHYFIHAIVDSYRWVPLSNEAFAHIYNGQVSEFLLISFAKVFALAFQMAAPMIAALFLIDVGLGILARTAPQFNIFVIGMPLKVLVGFILLTLLFPSFLNLFSELFTMMFGAMQKLLELLGS</sequence>
<feature type="transmembrane region" description="Helical" evidence="10">
    <location>
        <begin position="177"/>
        <end position="199"/>
    </location>
</feature>
<evidence type="ECO:0000256" key="6">
    <source>
        <dbReference type="ARBA" id="ARBA00022989"/>
    </source>
</evidence>
<evidence type="ECO:0000313" key="12">
    <source>
        <dbReference type="Proteomes" id="UP000426246"/>
    </source>
</evidence>
<dbReference type="PANTHER" id="PTHR30065:SF1">
    <property type="entry name" value="SURFACE PRESENTATION OF ANTIGENS PROTEIN SPAR"/>
    <property type="match status" value="1"/>
</dbReference>
<evidence type="ECO:0000256" key="4">
    <source>
        <dbReference type="ARBA" id="ARBA00022475"/>
    </source>
</evidence>